<dbReference type="Proteomes" id="UP000014500">
    <property type="component" value="Unassembled WGS sequence"/>
</dbReference>
<accession>T1JNI3</accession>
<dbReference type="HOGENOM" id="CLU_1808634_0_0_1"/>
<reference evidence="1" key="2">
    <citation type="submission" date="2015-02" db="UniProtKB">
        <authorList>
            <consortium name="EnsemblMetazoa"/>
        </authorList>
    </citation>
    <scope>IDENTIFICATION</scope>
</reference>
<organism evidence="1 2">
    <name type="scientific">Strigamia maritima</name>
    <name type="common">European centipede</name>
    <name type="synonym">Geophilus maritimus</name>
    <dbReference type="NCBI Taxonomy" id="126957"/>
    <lineage>
        <taxon>Eukaryota</taxon>
        <taxon>Metazoa</taxon>
        <taxon>Ecdysozoa</taxon>
        <taxon>Arthropoda</taxon>
        <taxon>Myriapoda</taxon>
        <taxon>Chilopoda</taxon>
        <taxon>Pleurostigmophora</taxon>
        <taxon>Geophilomorpha</taxon>
        <taxon>Linotaeniidae</taxon>
        <taxon>Strigamia</taxon>
    </lineage>
</organism>
<evidence type="ECO:0000313" key="2">
    <source>
        <dbReference type="Proteomes" id="UP000014500"/>
    </source>
</evidence>
<proteinExistence type="predicted"/>
<protein>
    <submittedName>
        <fullName evidence="1">Uncharacterized protein</fullName>
    </submittedName>
</protein>
<dbReference type="EnsemblMetazoa" id="SMAR015412-RA">
    <property type="protein sequence ID" value="SMAR015412-PA"/>
    <property type="gene ID" value="SMAR015412"/>
</dbReference>
<dbReference type="EMBL" id="JH430426">
    <property type="status" value="NOT_ANNOTATED_CDS"/>
    <property type="molecule type" value="Genomic_DNA"/>
</dbReference>
<dbReference type="AlphaFoldDB" id="T1JNI3"/>
<name>T1JNI3_STRMM</name>
<sequence>MWGKWHANDWIRGFWDFVYFCQQYRRCSSSLIRKKRRVATILYGNRDRCLSGDAFGSSSAHHWLYLLFVSLRWTLRRTYRTLREALRLVQTSLSGGHSHRSSGFNAVRYRLRLCHQRICRTRSRTITREIERHVGRCRFIYEK</sequence>
<reference evidence="2" key="1">
    <citation type="submission" date="2011-05" db="EMBL/GenBank/DDBJ databases">
        <authorList>
            <person name="Richards S.R."/>
            <person name="Qu J."/>
            <person name="Jiang H."/>
            <person name="Jhangiani S.N."/>
            <person name="Agravi P."/>
            <person name="Goodspeed R."/>
            <person name="Gross S."/>
            <person name="Mandapat C."/>
            <person name="Jackson L."/>
            <person name="Mathew T."/>
            <person name="Pu L."/>
            <person name="Thornton R."/>
            <person name="Saada N."/>
            <person name="Wilczek-Boney K.B."/>
            <person name="Lee S."/>
            <person name="Kovar C."/>
            <person name="Wu Y."/>
            <person name="Scherer S.E."/>
            <person name="Worley K.C."/>
            <person name="Muzny D.M."/>
            <person name="Gibbs R."/>
        </authorList>
    </citation>
    <scope>NUCLEOTIDE SEQUENCE</scope>
    <source>
        <strain evidence="2">Brora</strain>
    </source>
</reference>
<evidence type="ECO:0000313" key="1">
    <source>
        <dbReference type="EnsemblMetazoa" id="SMAR015412-PA"/>
    </source>
</evidence>
<keyword evidence="2" id="KW-1185">Reference proteome</keyword>